<keyword evidence="9" id="KW-0915">Sodium</keyword>
<feature type="transmembrane region" description="Helical" evidence="9">
    <location>
        <begin position="255"/>
        <end position="278"/>
    </location>
</feature>
<evidence type="ECO:0000256" key="9">
    <source>
        <dbReference type="HAMAP-Rule" id="MF_01129"/>
    </source>
</evidence>
<dbReference type="NCBIfam" id="TIGR01104">
    <property type="entry name" value="V_PPase"/>
    <property type="match status" value="1"/>
</dbReference>
<dbReference type="PANTHER" id="PTHR31998">
    <property type="entry name" value="K(+)-INSENSITIVE PYROPHOSPHATE-ENERGIZED PROTON PUMP"/>
    <property type="match status" value="1"/>
</dbReference>
<feature type="transmembrane region" description="Helical" evidence="9">
    <location>
        <begin position="454"/>
        <end position="472"/>
    </location>
</feature>
<keyword evidence="2 9" id="KW-0813">Transport</keyword>
<feature type="transmembrane region" description="Helical" evidence="9">
    <location>
        <begin position="390"/>
        <end position="411"/>
    </location>
</feature>
<evidence type="ECO:0000256" key="1">
    <source>
        <dbReference type="ARBA" id="ARBA00004127"/>
    </source>
</evidence>
<proteinExistence type="inferred from homology"/>
<comment type="cofactor">
    <cofactor evidence="9">
        <name>Mg(2+)</name>
        <dbReference type="ChEBI" id="CHEBI:18420"/>
    </cofactor>
</comment>
<dbReference type="NCBIfam" id="NF001961">
    <property type="entry name" value="PRK00733.3-6"/>
    <property type="match status" value="1"/>
</dbReference>
<comment type="subcellular location">
    <subcellularLocation>
        <location evidence="9">Cell membrane</location>
        <topology evidence="9">Multi-pass membrane protein</topology>
    </subcellularLocation>
    <subcellularLocation>
        <location evidence="1">Endomembrane system</location>
        <topology evidence="1">Multi-pass membrane protein</topology>
    </subcellularLocation>
</comment>
<keyword evidence="3 9" id="KW-0812">Transmembrane</keyword>
<protein>
    <recommendedName>
        <fullName evidence="9">Putative K(+)-stimulated pyrophosphate-energized sodium pump</fullName>
        <ecNumber evidence="9">7.2.3.1</ecNumber>
    </recommendedName>
    <alternativeName>
        <fullName evidence="9">Membrane-bound sodium-translocating pyrophosphatase</fullName>
    </alternativeName>
    <alternativeName>
        <fullName evidence="9">Pyrophosphate-energized inorganic pyrophosphatase</fullName>
        <shortName evidence="9">Na(+)-PPase</shortName>
    </alternativeName>
</protein>
<keyword evidence="9" id="KW-0739">Sodium transport</keyword>
<dbReference type="EC" id="7.2.3.1" evidence="9"/>
<sequence length="667" mass="68019">MQEMLYLPPALGVLGLIIAFIIYGVVKKYPEGDSAIKKISDAIHTGAMTFMHREYKMLAIFAGILLIILWFSPLGYNTALAFAVGAISSALAGYIGMYTATKANVRTTTAAHSKGPAEALSVAFFGGSIMGLCVASLGLIGLGSLYWYFGSDPTSAHYIHGFGMGASSVALFSRVGGGIFTKSADVGADLVGKIEAGIPEDDPRNPGVIADNVGDNVGDVAGMGSDIFESYCGSMIASIAIAATLGGSDLGSKNALMAAPLALASVGLICSILGIVLVKVMSKKSPEVALRVGTIGSAVLFIIAAYFLLGYMEVSSYVWMAVLCGAVGGIIIGLVTEYYTSAKPVRKIAKSGETGSATVMITGLSVGMQSVVLPILTIAAIIYLSTELAGLYGVGIAAVGMLATVGITMAIDAYGPVADNAGGIAEMGGLGEDTRKITDSLDELGNTTAAIGKGFAIGAAALAALAIIAAFVETLDAHNGVEDFVLHIGDPTVLMGLFIGCVIPFLIASITMTAVGDAAFAMIHEIRRQFREIKGLLEGTAEPDTKKCVDIATTAALKKMVLPGVIAVAAPPLVGFLLGAEALGGMLGGALITAVALALMMANAGGAWDNAKKYVEKGHHGGKGSESHAATVVGDTVGDPFKDTSGPSMNILINVMAIVSLVIAPLL</sequence>
<dbReference type="RefSeq" id="WP_345292829.1">
    <property type="nucleotide sequence ID" value="NZ_BAABFV010000002.1"/>
</dbReference>
<feature type="transmembrane region" description="Helical" evidence="9">
    <location>
        <begin position="492"/>
        <end position="523"/>
    </location>
</feature>
<dbReference type="NCBIfam" id="NF001960">
    <property type="entry name" value="PRK00733.3-5"/>
    <property type="match status" value="1"/>
</dbReference>
<reference evidence="11" key="1">
    <citation type="journal article" date="2019" name="Int. J. Syst. Evol. Microbiol.">
        <title>The Global Catalogue of Microorganisms (GCM) 10K type strain sequencing project: providing services to taxonomists for standard genome sequencing and annotation.</title>
        <authorList>
            <consortium name="The Broad Institute Genomics Platform"/>
            <consortium name="The Broad Institute Genome Sequencing Center for Infectious Disease"/>
            <person name="Wu L."/>
            <person name="Ma J."/>
        </authorList>
    </citation>
    <scope>NUCLEOTIDE SEQUENCE [LARGE SCALE GENOMIC DNA]</scope>
    <source>
        <strain evidence="11">JCM 17728</strain>
    </source>
</reference>
<evidence type="ECO:0000256" key="2">
    <source>
        <dbReference type="ARBA" id="ARBA00022448"/>
    </source>
</evidence>
<dbReference type="PIRSF" id="PIRSF001265">
    <property type="entry name" value="H+-PPase"/>
    <property type="match status" value="1"/>
</dbReference>
<feature type="transmembrane region" description="Helical" evidence="9">
    <location>
        <begin position="560"/>
        <end position="580"/>
    </location>
</feature>
<feature type="transmembrane region" description="Helical" evidence="9">
    <location>
        <begin position="79"/>
        <end position="101"/>
    </location>
</feature>
<evidence type="ECO:0000256" key="6">
    <source>
        <dbReference type="ARBA" id="ARBA00022989"/>
    </source>
</evidence>
<comment type="activity regulation">
    <text evidence="9">Requires K(+) for maximal activity.</text>
</comment>
<organism evidence="10 11">
    <name type="scientific">Kangiella marina</name>
    <dbReference type="NCBI Taxonomy" id="1079178"/>
    <lineage>
        <taxon>Bacteria</taxon>
        <taxon>Pseudomonadati</taxon>
        <taxon>Pseudomonadota</taxon>
        <taxon>Gammaproteobacteria</taxon>
        <taxon>Kangiellales</taxon>
        <taxon>Kangiellaceae</taxon>
        <taxon>Kangiella</taxon>
    </lineage>
</organism>
<comment type="function">
    <text evidence="9">Sodium pump that utilizes the energy of pyrophosphate hydrolysis as the driving force for Na(+) movement across the membrane.</text>
</comment>
<feature type="transmembrane region" description="Helical" evidence="9">
    <location>
        <begin position="55"/>
        <end position="73"/>
    </location>
</feature>
<keyword evidence="9" id="KW-1003">Cell membrane</keyword>
<comment type="caution">
    <text evidence="10">The sequence shown here is derived from an EMBL/GenBank/DDBJ whole genome shotgun (WGS) entry which is preliminary data.</text>
</comment>
<feature type="transmembrane region" description="Helical" evidence="9">
    <location>
        <begin position="359"/>
        <end position="384"/>
    </location>
</feature>
<keyword evidence="5 9" id="KW-1278">Translocase</keyword>
<keyword evidence="6 9" id="KW-1133">Transmembrane helix</keyword>
<dbReference type="HAMAP" id="MF_01129">
    <property type="entry name" value="PPase_energized_pump"/>
    <property type="match status" value="1"/>
</dbReference>
<evidence type="ECO:0000256" key="3">
    <source>
        <dbReference type="ARBA" id="ARBA00022692"/>
    </source>
</evidence>
<comment type="subunit">
    <text evidence="9">Homodimer.</text>
</comment>
<dbReference type="EMBL" id="BAABFV010000002">
    <property type="protein sequence ID" value="GAA4362795.1"/>
    <property type="molecule type" value="Genomic_DNA"/>
</dbReference>
<name>A0ABP8ILX7_9GAMM</name>
<dbReference type="Pfam" id="PF03030">
    <property type="entry name" value="H_PPase"/>
    <property type="match status" value="1"/>
</dbReference>
<keyword evidence="11" id="KW-1185">Reference proteome</keyword>
<comment type="caution">
    <text evidence="9">Lacks conserved residue(s) required for the propagation of feature annotation.</text>
</comment>
<evidence type="ECO:0000313" key="10">
    <source>
        <dbReference type="EMBL" id="GAA4362795.1"/>
    </source>
</evidence>
<feature type="transmembrane region" description="Helical" evidence="9">
    <location>
        <begin position="586"/>
        <end position="608"/>
    </location>
</feature>
<feature type="transmembrane region" description="Helical" evidence="9">
    <location>
        <begin position="122"/>
        <end position="149"/>
    </location>
</feature>
<keyword evidence="4 9" id="KW-0460">Magnesium</keyword>
<accession>A0ABP8ILX7</accession>
<comment type="catalytic activity">
    <reaction evidence="9">
        <text>Na(+)(in) + diphosphate + H2O = Na(+)(out) + 2 phosphate + H(+)</text>
        <dbReference type="Rhea" id="RHEA:57884"/>
        <dbReference type="ChEBI" id="CHEBI:15377"/>
        <dbReference type="ChEBI" id="CHEBI:15378"/>
        <dbReference type="ChEBI" id="CHEBI:29101"/>
        <dbReference type="ChEBI" id="CHEBI:33019"/>
        <dbReference type="ChEBI" id="CHEBI:43474"/>
        <dbReference type="EC" id="7.2.3.1"/>
    </reaction>
</comment>
<evidence type="ECO:0000256" key="8">
    <source>
        <dbReference type="ARBA" id="ARBA00023136"/>
    </source>
</evidence>
<keyword evidence="7 9" id="KW-0406">Ion transport</keyword>
<dbReference type="Proteomes" id="UP001501011">
    <property type="component" value="Unassembled WGS sequence"/>
</dbReference>
<feature type="transmembrane region" description="Helical" evidence="9">
    <location>
        <begin position="317"/>
        <end position="339"/>
    </location>
</feature>
<feature type="site" description="Determinant of potassium dependence" evidence="9">
    <location>
        <position position="449"/>
    </location>
</feature>
<feature type="transmembrane region" description="Helical" evidence="9">
    <location>
        <begin position="649"/>
        <end position="666"/>
    </location>
</feature>
<feature type="transmembrane region" description="Helical" evidence="9">
    <location>
        <begin position="290"/>
        <end position="311"/>
    </location>
</feature>
<feature type="transmembrane region" description="Helical" evidence="9">
    <location>
        <begin position="6"/>
        <end position="26"/>
    </location>
</feature>
<gene>
    <name evidence="9" type="primary">hppA</name>
    <name evidence="10" type="ORF">GCM10023151_17330</name>
</gene>
<comment type="similarity">
    <text evidence="9">Belongs to the H(+)-translocating pyrophosphatase (TC 3.A.10) family. K(+)-stimulated subfamily.</text>
</comment>
<evidence type="ECO:0000256" key="7">
    <source>
        <dbReference type="ARBA" id="ARBA00023065"/>
    </source>
</evidence>
<evidence type="ECO:0000256" key="4">
    <source>
        <dbReference type="ARBA" id="ARBA00022842"/>
    </source>
</evidence>
<evidence type="ECO:0000313" key="11">
    <source>
        <dbReference type="Proteomes" id="UP001501011"/>
    </source>
</evidence>
<dbReference type="InterPro" id="IPR004131">
    <property type="entry name" value="PPase-energised_H-pump"/>
</dbReference>
<keyword evidence="8 9" id="KW-0472">Membrane</keyword>
<evidence type="ECO:0000256" key="5">
    <source>
        <dbReference type="ARBA" id="ARBA00022967"/>
    </source>
</evidence>
<keyword evidence="9" id="KW-0630">Potassium</keyword>